<dbReference type="Ensembl" id="ENSECAT00000026878.4">
    <property type="protein sequence ID" value="ENSECAP00000022467.2"/>
    <property type="gene ID" value="ENSECAG00000024865.4"/>
</dbReference>
<sequence length="536" mass="61573">MPVFVPNPRTQTNLWLVRHIPCIRLCFLTSNPESSQHRVAEMELLGISTTLPLVICVTCLVFLFVWKKSYGWGRLPPGPTPLPIIGNLMQLNLKNLPASLSKMAKEYGPVYTLYFGPQLTVVLHGYEVVKEALIDQADEFLGRGRFPIIEDNQKGHGILFSNGETWKQMRRFSLMTLRNFGMGKRSIEERVQEEARCLVEELRKMEAQPFDPVFVFACAPCNVICSILFNERFHYKNETFLSLMYLLTENFKQISSPWNQIYNLWPTLIRHLPGEHKAFSKRLDGVKNFILEKVKAHQESLDPNNPRDYIDCFLSKMEQEKHKPESEFNLENLAVCGSNLFTAGTETTSSTLRWGLLLLMKHPEVEAKVHEEIDRVIGRNQSPCMKDKMRLPYTEAVLHEIQRYITLLPSDLPHAVTRDTKFKNYVIPKGTTVLPLLSSVLFDCKEFPNPEKFDPGHFLDKNGSFRKTEYFVPFSLGKRACAGEGLARMELFLFFTTILQNFCLKPLVEPKEIDTTPVVTGLLNIPPPYKLCLIPR</sequence>
<evidence type="ECO:0000256" key="6">
    <source>
        <dbReference type="ARBA" id="ARBA00022723"/>
    </source>
</evidence>
<keyword evidence="15" id="KW-1133">Transmembrane helix</keyword>
<dbReference type="STRING" id="9796.ENSECAP00000022467"/>
<reference evidence="16 17" key="1">
    <citation type="journal article" date="2009" name="Science">
        <title>Genome sequence, comparative analysis, and population genetics of the domestic horse.</title>
        <authorList>
            <consortium name="Broad Institute Genome Sequencing Platform"/>
            <consortium name="Broad Institute Whole Genome Assembly Team"/>
            <person name="Wade C.M."/>
            <person name="Giulotto E."/>
            <person name="Sigurdsson S."/>
            <person name="Zoli M."/>
            <person name="Gnerre S."/>
            <person name="Imsland F."/>
            <person name="Lear T.L."/>
            <person name="Adelson D.L."/>
            <person name="Bailey E."/>
            <person name="Bellone R.R."/>
            <person name="Bloecker H."/>
            <person name="Distl O."/>
            <person name="Edgar R.C."/>
            <person name="Garber M."/>
            <person name="Leeb T."/>
            <person name="Mauceli E."/>
            <person name="MacLeod J.N."/>
            <person name="Penedo M.C.T."/>
            <person name="Raison J.M."/>
            <person name="Sharpe T."/>
            <person name="Vogel J."/>
            <person name="Andersson L."/>
            <person name="Antczak D.F."/>
            <person name="Biagi T."/>
            <person name="Binns M.M."/>
            <person name="Chowdhary B.P."/>
            <person name="Coleman S.J."/>
            <person name="Della Valle G."/>
            <person name="Fryc S."/>
            <person name="Guerin G."/>
            <person name="Hasegawa T."/>
            <person name="Hill E.W."/>
            <person name="Jurka J."/>
            <person name="Kiialainen A."/>
            <person name="Lindgren G."/>
            <person name="Liu J."/>
            <person name="Magnani E."/>
            <person name="Mickelson J.R."/>
            <person name="Murray J."/>
            <person name="Nergadze S.G."/>
            <person name="Onofrio R."/>
            <person name="Pedroni S."/>
            <person name="Piras M.F."/>
            <person name="Raudsepp T."/>
            <person name="Rocchi M."/>
            <person name="Roeed K.H."/>
            <person name="Ryder O.A."/>
            <person name="Searle S."/>
            <person name="Skow L."/>
            <person name="Swinburne J.E."/>
            <person name="Syvaenen A.C."/>
            <person name="Tozaki T."/>
            <person name="Valberg S.J."/>
            <person name="Vaudin M."/>
            <person name="White J.R."/>
            <person name="Zody M.C."/>
            <person name="Lander E.S."/>
            <person name="Lindblad-Toh K."/>
        </authorList>
    </citation>
    <scope>NUCLEOTIDE SEQUENCE [LARGE SCALE GENOMIC DNA]</scope>
    <source>
        <strain evidence="16 17">Thoroughbred</strain>
    </source>
</reference>
<gene>
    <name evidence="18" type="primary">CYP2C23</name>
</gene>
<comment type="similarity">
    <text evidence="4 14">Belongs to the cytochrome P450 family.</text>
</comment>
<evidence type="ECO:0000256" key="5">
    <source>
        <dbReference type="ARBA" id="ARBA00022617"/>
    </source>
</evidence>
<dbReference type="SUPFAM" id="SSF48264">
    <property type="entry name" value="Cytochrome P450"/>
    <property type="match status" value="1"/>
</dbReference>
<protein>
    <submittedName>
        <fullName evidence="16">Cytochrome P450 family 2 subfamily C member 23</fullName>
    </submittedName>
</protein>
<dbReference type="SMR" id="F6PJJ5"/>
<dbReference type="PRINTS" id="PR00463">
    <property type="entry name" value="EP450I"/>
</dbReference>
<dbReference type="Pfam" id="PF00067">
    <property type="entry name" value="p450"/>
    <property type="match status" value="1"/>
</dbReference>
<dbReference type="Proteomes" id="UP000002281">
    <property type="component" value="Chromosome 1"/>
</dbReference>
<evidence type="ECO:0000256" key="9">
    <source>
        <dbReference type="ARBA" id="ARBA00023002"/>
    </source>
</evidence>
<evidence type="ECO:0000256" key="7">
    <source>
        <dbReference type="ARBA" id="ARBA00022824"/>
    </source>
</evidence>
<dbReference type="GO" id="GO:0005789">
    <property type="term" value="C:endoplasmic reticulum membrane"/>
    <property type="evidence" value="ECO:0007669"/>
    <property type="project" value="UniProtKB-SubCell"/>
</dbReference>
<dbReference type="PaxDb" id="9796-ENSECAP00000022467"/>
<dbReference type="Bgee" id="ENSECAG00000024865">
    <property type="expression patterns" value="Expressed in liver"/>
</dbReference>
<evidence type="ECO:0000313" key="16">
    <source>
        <dbReference type="Ensembl" id="ENSECAP00000022467.2"/>
    </source>
</evidence>
<dbReference type="GO" id="GO:0042178">
    <property type="term" value="P:xenobiotic catabolic process"/>
    <property type="evidence" value="ECO:0000318"/>
    <property type="project" value="GO_Central"/>
</dbReference>
<dbReference type="GO" id="GO:0019373">
    <property type="term" value="P:epoxygenase P450 pathway"/>
    <property type="evidence" value="ECO:0000318"/>
    <property type="project" value="GO_Central"/>
</dbReference>
<evidence type="ECO:0000256" key="11">
    <source>
        <dbReference type="ARBA" id="ARBA00023033"/>
    </source>
</evidence>
<dbReference type="PANTHER" id="PTHR24300:SF346">
    <property type="entry name" value="CYTOCHROME P450 2C44"/>
    <property type="match status" value="1"/>
</dbReference>
<keyword evidence="7" id="KW-0256">Endoplasmic reticulum</keyword>
<comment type="subcellular location">
    <subcellularLocation>
        <location evidence="3">Endoplasmic reticulum membrane</location>
    </subcellularLocation>
    <subcellularLocation>
        <location evidence="2">Microsome membrane</location>
    </subcellularLocation>
</comment>
<evidence type="ECO:0007829" key="19">
    <source>
        <dbReference type="PeptideAtlas" id="F6PJJ5"/>
    </source>
</evidence>
<keyword evidence="11 14" id="KW-0503">Monooxygenase</keyword>
<name>F6PJJ5_HORSE</name>
<dbReference type="FunCoup" id="F6PJJ5">
    <property type="interactions" value="84"/>
</dbReference>
<keyword evidence="9 14" id="KW-0560">Oxidoreductase</keyword>
<dbReference type="GO" id="GO:0016712">
    <property type="term" value="F:oxidoreductase activity, acting on paired donors, with incorporation or reduction of molecular oxygen, reduced flavin or flavoprotein as one donor, and incorporation of one atom of oxygen"/>
    <property type="evidence" value="ECO:0000318"/>
    <property type="project" value="GO_Central"/>
</dbReference>
<dbReference type="InterPro" id="IPR020469">
    <property type="entry name" value="Cyt_P450_CYP2_fam"/>
</dbReference>
<dbReference type="AlphaFoldDB" id="F6PJJ5"/>
<keyword evidence="5 13" id="KW-0349">Heme</keyword>
<keyword evidence="15" id="KW-0812">Transmembrane</keyword>
<evidence type="ECO:0000256" key="15">
    <source>
        <dbReference type="SAM" id="Phobius"/>
    </source>
</evidence>
<dbReference type="PANTHER" id="PTHR24300">
    <property type="entry name" value="CYTOCHROME P450 508A4-RELATED"/>
    <property type="match status" value="1"/>
</dbReference>
<evidence type="ECO:0000256" key="4">
    <source>
        <dbReference type="ARBA" id="ARBA00010617"/>
    </source>
</evidence>
<organism evidence="16 17">
    <name type="scientific">Equus caballus</name>
    <name type="common">Horse</name>
    <dbReference type="NCBI Taxonomy" id="9796"/>
    <lineage>
        <taxon>Eukaryota</taxon>
        <taxon>Metazoa</taxon>
        <taxon>Chordata</taxon>
        <taxon>Craniata</taxon>
        <taxon>Vertebrata</taxon>
        <taxon>Euteleostomi</taxon>
        <taxon>Mammalia</taxon>
        <taxon>Eutheria</taxon>
        <taxon>Laurasiatheria</taxon>
        <taxon>Perissodactyla</taxon>
        <taxon>Equidae</taxon>
        <taxon>Equus</taxon>
    </lineage>
</organism>
<dbReference type="OMA" id="HMAYNGR"/>
<keyword evidence="8" id="KW-0492">Microsome</keyword>
<evidence type="ECO:0000256" key="8">
    <source>
        <dbReference type="ARBA" id="ARBA00022848"/>
    </source>
</evidence>
<dbReference type="InterPro" id="IPR001128">
    <property type="entry name" value="Cyt_P450"/>
</dbReference>
<dbReference type="InterPro" id="IPR002401">
    <property type="entry name" value="Cyt_P450_E_grp-I"/>
</dbReference>
<dbReference type="GO" id="GO:0020037">
    <property type="term" value="F:heme binding"/>
    <property type="evidence" value="ECO:0000318"/>
    <property type="project" value="GO_Central"/>
</dbReference>
<proteinExistence type="evidence at protein level"/>
<dbReference type="HOGENOM" id="CLU_001570_22_0_1"/>
<dbReference type="VGNC" id="VGNC:103384">
    <property type="gene designation" value="CYP2C23"/>
</dbReference>
<evidence type="ECO:0000256" key="3">
    <source>
        <dbReference type="ARBA" id="ARBA00004586"/>
    </source>
</evidence>
<keyword evidence="19" id="KW-1267">Proteomics identification</keyword>
<dbReference type="InterPro" id="IPR036396">
    <property type="entry name" value="Cyt_P450_sf"/>
</dbReference>
<evidence type="ECO:0000256" key="1">
    <source>
        <dbReference type="ARBA" id="ARBA00001971"/>
    </source>
</evidence>
<dbReference type="InParanoid" id="F6PJJ5"/>
<keyword evidence="10 13" id="KW-0408">Iron</keyword>
<dbReference type="GO" id="GO:0005506">
    <property type="term" value="F:iron ion binding"/>
    <property type="evidence" value="ECO:0007669"/>
    <property type="project" value="InterPro"/>
</dbReference>
<evidence type="ECO:0000256" key="10">
    <source>
        <dbReference type="ARBA" id="ARBA00023004"/>
    </source>
</evidence>
<evidence type="ECO:0000256" key="13">
    <source>
        <dbReference type="PIRSR" id="PIRSR602401-1"/>
    </source>
</evidence>
<keyword evidence="17" id="KW-1185">Reference proteome</keyword>
<dbReference type="PRINTS" id="PR01957">
    <property type="entry name" value="EP450ICYP2F"/>
</dbReference>
<evidence type="ECO:0000313" key="17">
    <source>
        <dbReference type="Proteomes" id="UP000002281"/>
    </source>
</evidence>
<evidence type="ECO:0000313" key="18">
    <source>
        <dbReference type="VGNC" id="VGNC:103384"/>
    </source>
</evidence>
<dbReference type="PROSITE" id="PS00086">
    <property type="entry name" value="CYTOCHROME_P450"/>
    <property type="match status" value="1"/>
</dbReference>
<keyword evidence="6 13" id="KW-0479">Metal-binding</keyword>
<dbReference type="FunFam" id="1.10.630.10:FF:000001">
    <property type="entry name" value="Cytochrome P450, family 2"/>
    <property type="match status" value="1"/>
</dbReference>
<dbReference type="GO" id="GO:0005737">
    <property type="term" value="C:cytoplasm"/>
    <property type="evidence" value="ECO:0000318"/>
    <property type="project" value="GO_Central"/>
</dbReference>
<feature type="transmembrane region" description="Helical" evidence="15">
    <location>
        <begin position="44"/>
        <end position="66"/>
    </location>
</feature>
<dbReference type="GeneTree" id="ENSGT00940000163402"/>
<reference evidence="16" key="3">
    <citation type="submission" date="2025-09" db="UniProtKB">
        <authorList>
            <consortium name="Ensembl"/>
        </authorList>
    </citation>
    <scope>IDENTIFICATION</scope>
    <source>
        <strain evidence="16">Thoroughbred</strain>
    </source>
</reference>
<accession>F6PJJ5</accession>
<dbReference type="PRINTS" id="PR00385">
    <property type="entry name" value="P450"/>
</dbReference>
<reference evidence="16" key="2">
    <citation type="submission" date="2025-08" db="UniProtKB">
        <authorList>
            <consortium name="Ensembl"/>
        </authorList>
    </citation>
    <scope>IDENTIFICATION</scope>
    <source>
        <strain evidence="16">Thoroughbred</strain>
    </source>
</reference>
<dbReference type="CDD" id="cd20665">
    <property type="entry name" value="CYP2C-like"/>
    <property type="match status" value="1"/>
</dbReference>
<dbReference type="GO" id="GO:0019825">
    <property type="term" value="F:oxygen binding"/>
    <property type="evidence" value="ECO:0007669"/>
    <property type="project" value="InterPro"/>
</dbReference>
<dbReference type="InterPro" id="IPR050182">
    <property type="entry name" value="Cytochrome_P450_fam2"/>
</dbReference>
<dbReference type="InterPro" id="IPR017972">
    <property type="entry name" value="Cyt_P450_CS"/>
</dbReference>
<dbReference type="Gene3D" id="1.10.630.10">
    <property type="entry name" value="Cytochrome P450"/>
    <property type="match status" value="1"/>
</dbReference>
<evidence type="ECO:0000256" key="14">
    <source>
        <dbReference type="RuleBase" id="RU000461"/>
    </source>
</evidence>
<feature type="binding site" description="axial binding residue" evidence="13">
    <location>
        <position position="481"/>
    </location>
    <ligand>
        <name>heme</name>
        <dbReference type="ChEBI" id="CHEBI:30413"/>
    </ligand>
    <ligandPart>
        <name>Fe</name>
        <dbReference type="ChEBI" id="CHEBI:18248"/>
    </ligandPart>
</feature>
<evidence type="ECO:0000256" key="12">
    <source>
        <dbReference type="ARBA" id="ARBA00023136"/>
    </source>
</evidence>
<comment type="cofactor">
    <cofactor evidence="1 13">
        <name>heme</name>
        <dbReference type="ChEBI" id="CHEBI:30413"/>
    </cofactor>
</comment>
<evidence type="ECO:0000256" key="2">
    <source>
        <dbReference type="ARBA" id="ARBA00004524"/>
    </source>
</evidence>
<keyword evidence="12 15" id="KW-0472">Membrane</keyword>